<dbReference type="PANTHER" id="PTHR47723">
    <property type="entry name" value="OS05G0353850 PROTEIN"/>
    <property type="match status" value="1"/>
</dbReference>
<dbReference type="Pfam" id="PF13456">
    <property type="entry name" value="RVT_3"/>
    <property type="match status" value="1"/>
</dbReference>
<evidence type="ECO:0000259" key="1">
    <source>
        <dbReference type="Pfam" id="PF13456"/>
    </source>
</evidence>
<dbReference type="Gramene" id="Solyc10g044915.1.1">
    <property type="protein sequence ID" value="Solyc10g044915.1.1"/>
    <property type="gene ID" value="Solyc10g044915.1"/>
</dbReference>
<dbReference type="InterPro" id="IPR053151">
    <property type="entry name" value="RNase_H-like"/>
</dbReference>
<dbReference type="InterPro" id="IPR012337">
    <property type="entry name" value="RNaseH-like_sf"/>
</dbReference>
<protein>
    <recommendedName>
        <fullName evidence="1">RNase H type-1 domain-containing protein</fullName>
    </recommendedName>
</protein>
<dbReference type="PANTHER" id="PTHR47723:SF24">
    <property type="entry name" value="RNASE H TYPE-1 DOMAIN-CONTAINING PROTEIN"/>
    <property type="match status" value="1"/>
</dbReference>
<dbReference type="GO" id="GO:0004523">
    <property type="term" value="F:RNA-DNA hybrid ribonuclease activity"/>
    <property type="evidence" value="ECO:0007669"/>
    <property type="project" value="InterPro"/>
</dbReference>
<accession>A0A3Q7IE99</accession>
<dbReference type="InterPro" id="IPR044730">
    <property type="entry name" value="RNase_H-like_dom_plant"/>
</dbReference>
<organism evidence="2">
    <name type="scientific">Solanum lycopersicum</name>
    <name type="common">Tomato</name>
    <name type="synonym">Lycopersicon esculentum</name>
    <dbReference type="NCBI Taxonomy" id="4081"/>
    <lineage>
        <taxon>Eukaryota</taxon>
        <taxon>Viridiplantae</taxon>
        <taxon>Streptophyta</taxon>
        <taxon>Embryophyta</taxon>
        <taxon>Tracheophyta</taxon>
        <taxon>Spermatophyta</taxon>
        <taxon>Magnoliopsida</taxon>
        <taxon>eudicotyledons</taxon>
        <taxon>Gunneridae</taxon>
        <taxon>Pentapetalae</taxon>
        <taxon>asterids</taxon>
        <taxon>lamiids</taxon>
        <taxon>Solanales</taxon>
        <taxon>Solanaceae</taxon>
        <taxon>Solanoideae</taxon>
        <taxon>Solaneae</taxon>
        <taxon>Solanum</taxon>
        <taxon>Solanum subgen. Lycopersicon</taxon>
    </lineage>
</organism>
<keyword evidence="3" id="KW-1185">Reference proteome</keyword>
<dbReference type="EnsemblPlants" id="Solyc10g044915.1.1">
    <property type="protein sequence ID" value="Solyc10g044915.1.1"/>
    <property type="gene ID" value="Solyc10g044915.1"/>
</dbReference>
<dbReference type="AlphaFoldDB" id="A0A3Q7IE99"/>
<dbReference type="SUPFAM" id="SSF53098">
    <property type="entry name" value="Ribonuclease H-like"/>
    <property type="match status" value="1"/>
</dbReference>
<dbReference type="Proteomes" id="UP000004994">
    <property type="component" value="Chromosome 10"/>
</dbReference>
<evidence type="ECO:0000313" key="2">
    <source>
        <dbReference type="EnsemblPlants" id="Solyc10g044915.1.1"/>
    </source>
</evidence>
<feature type="domain" description="RNase H type-1" evidence="1">
    <location>
        <begin position="198"/>
        <end position="253"/>
    </location>
</feature>
<proteinExistence type="predicted"/>
<dbReference type="GO" id="GO:0003676">
    <property type="term" value="F:nucleic acid binding"/>
    <property type="evidence" value="ECO:0007669"/>
    <property type="project" value="InterPro"/>
</dbReference>
<evidence type="ECO:0000313" key="3">
    <source>
        <dbReference type="Proteomes" id="UP000004994"/>
    </source>
</evidence>
<sequence length="303" mass="35391">MEDREHPALAEEEKRAEMWIAGFLVKHCNHVSACYFIHQFSLSQYSQEYTTKQCLQDTCNAFTTKQWWNIKVGNSQWKDFFWAKYCQRIKPVRSRGNYALDVWKVICGTFGIPSKDILLRQLLINWWRQNTSNPVYSIIVKYLPALTIWEIWKSRCEAKYGSQKINVNKSISQIAFNISQLVNHFLGSNKMKASWEEAESDTKLLVDCIKKKSTPPWTIANEVKRLQDLLNPSEYSITHCYREINQVADKLASLSHKYNTNILYSKTGELPSQIKGLITTDCWSLPIIRVSNRMKKDFTFNPP</sequence>
<dbReference type="InterPro" id="IPR002156">
    <property type="entry name" value="RNaseH_domain"/>
</dbReference>
<name>A0A3Q7IE99_SOLLC</name>
<dbReference type="CDD" id="cd06222">
    <property type="entry name" value="RNase_H_like"/>
    <property type="match status" value="1"/>
</dbReference>
<reference evidence="2" key="2">
    <citation type="submission" date="2019-01" db="UniProtKB">
        <authorList>
            <consortium name="EnsemblPlants"/>
        </authorList>
    </citation>
    <scope>IDENTIFICATION</scope>
    <source>
        <strain evidence="2">cv. Heinz 1706</strain>
    </source>
</reference>
<reference evidence="2" key="1">
    <citation type="journal article" date="2012" name="Nature">
        <title>The tomato genome sequence provides insights into fleshy fruit evolution.</title>
        <authorList>
            <consortium name="Tomato Genome Consortium"/>
        </authorList>
    </citation>
    <scope>NUCLEOTIDE SEQUENCE [LARGE SCALE GENOMIC DNA]</scope>
    <source>
        <strain evidence="2">cv. Heinz 1706</strain>
    </source>
</reference>
<dbReference type="InParanoid" id="A0A3Q7IE99"/>